<reference evidence="2 3" key="1">
    <citation type="submission" date="2023-02" db="EMBL/GenBank/DDBJ databases">
        <title>LHISI_Scaffold_Assembly.</title>
        <authorList>
            <person name="Stuart O.P."/>
            <person name="Cleave R."/>
            <person name="Magrath M.J.L."/>
            <person name="Mikheyev A.S."/>
        </authorList>
    </citation>
    <scope>NUCLEOTIDE SEQUENCE [LARGE SCALE GENOMIC DNA]</scope>
    <source>
        <strain evidence="2">Daus_M_001</strain>
        <tissue evidence="2">Leg muscle</tissue>
    </source>
</reference>
<protein>
    <submittedName>
        <fullName evidence="2">Uncharacterized protein</fullName>
    </submittedName>
</protein>
<dbReference type="EMBL" id="JARBHB010000008">
    <property type="protein sequence ID" value="KAJ8876492.1"/>
    <property type="molecule type" value="Genomic_DNA"/>
</dbReference>
<name>A0ABQ9GWU2_9NEOP</name>
<evidence type="ECO:0000256" key="1">
    <source>
        <dbReference type="SAM" id="Coils"/>
    </source>
</evidence>
<evidence type="ECO:0000313" key="3">
    <source>
        <dbReference type="Proteomes" id="UP001159363"/>
    </source>
</evidence>
<dbReference type="Proteomes" id="UP001159363">
    <property type="component" value="Chromosome 7"/>
</dbReference>
<organism evidence="2 3">
    <name type="scientific">Dryococelus australis</name>
    <dbReference type="NCBI Taxonomy" id="614101"/>
    <lineage>
        <taxon>Eukaryota</taxon>
        <taxon>Metazoa</taxon>
        <taxon>Ecdysozoa</taxon>
        <taxon>Arthropoda</taxon>
        <taxon>Hexapoda</taxon>
        <taxon>Insecta</taxon>
        <taxon>Pterygota</taxon>
        <taxon>Neoptera</taxon>
        <taxon>Polyneoptera</taxon>
        <taxon>Phasmatodea</taxon>
        <taxon>Verophasmatodea</taxon>
        <taxon>Anareolatae</taxon>
        <taxon>Phasmatidae</taxon>
        <taxon>Eurycanthinae</taxon>
        <taxon>Dryococelus</taxon>
    </lineage>
</organism>
<dbReference type="PANTHER" id="PTHR21505:SF8">
    <property type="entry name" value="DPT-YFP REPRESSOR BY OVEREXPRESSION, ISOFORM D-RELATED"/>
    <property type="match status" value="1"/>
</dbReference>
<keyword evidence="1" id="KW-0175">Coiled coil</keyword>
<proteinExistence type="predicted"/>
<accession>A0ABQ9GWU2</accession>
<keyword evidence="3" id="KW-1185">Reference proteome</keyword>
<gene>
    <name evidence="2" type="ORF">PR048_020937</name>
</gene>
<dbReference type="PANTHER" id="PTHR21505">
    <property type="entry name" value="MADF DOMAIN-CONTAINING PROTEIN-RELATED"/>
    <property type="match status" value="1"/>
</dbReference>
<evidence type="ECO:0000313" key="2">
    <source>
        <dbReference type="EMBL" id="KAJ8876492.1"/>
    </source>
</evidence>
<sequence>MGEFRGLPCLWKVKCKSYHSREMKDTASFRKEQKKVQQCKKSGMSTQDACVPKLWFNQDLLFLVVQEEALQGLSNLDEESDLEDLLETLQETDDDTESITQRSHSNIEQLTLLRSSRPSGIKNFTEQRTESVCRKKKINESLFEAELGNLSRTILRSRICVIHQETTATNHHKTPLLRHPDSISQCEYRVFCTSPVVLFMIVGERKRLIQGFHLFCSEHAIVAYATSSSTVGASRWLSYVPKNFRKGSHESGN</sequence>
<comment type="caution">
    <text evidence="2">The sequence shown here is derived from an EMBL/GenBank/DDBJ whole genome shotgun (WGS) entry which is preliminary data.</text>
</comment>
<feature type="coiled-coil region" evidence="1">
    <location>
        <begin position="75"/>
        <end position="102"/>
    </location>
</feature>